<evidence type="ECO:0000313" key="6">
    <source>
        <dbReference type="Proteomes" id="UP000321514"/>
    </source>
</evidence>
<feature type="compositionally biased region" description="Gly residues" evidence="1">
    <location>
        <begin position="249"/>
        <end position="260"/>
    </location>
</feature>
<dbReference type="RefSeq" id="WP_245772219.1">
    <property type="nucleotide sequence ID" value="NZ_BJXR01000014.1"/>
</dbReference>
<evidence type="ECO:0000313" key="4">
    <source>
        <dbReference type="EMBL" id="SET60425.1"/>
    </source>
</evidence>
<keyword evidence="4" id="KW-0648">Protein biosynthesis</keyword>
<dbReference type="Proteomes" id="UP000183760">
    <property type="component" value="Unassembled WGS sequence"/>
</dbReference>
<evidence type="ECO:0000256" key="2">
    <source>
        <dbReference type="SAM" id="Phobius"/>
    </source>
</evidence>
<keyword evidence="5" id="KW-1185">Reference proteome</keyword>
<feature type="transmembrane region" description="Helical" evidence="2">
    <location>
        <begin position="487"/>
        <end position="507"/>
    </location>
</feature>
<organism evidence="3 6">
    <name type="scientific">Myxococcus fulvus</name>
    <dbReference type="NCBI Taxonomy" id="33"/>
    <lineage>
        <taxon>Bacteria</taxon>
        <taxon>Pseudomonadati</taxon>
        <taxon>Myxococcota</taxon>
        <taxon>Myxococcia</taxon>
        <taxon>Myxococcales</taxon>
        <taxon>Cystobacterineae</taxon>
        <taxon>Myxococcaceae</taxon>
        <taxon>Myxococcus</taxon>
    </lineage>
</organism>
<gene>
    <name evidence="3" type="ORF">MFU01_10640</name>
    <name evidence="4" type="ORF">SAMN05443572_102855</name>
</gene>
<feature type="region of interest" description="Disordered" evidence="1">
    <location>
        <begin position="1"/>
        <end position="292"/>
    </location>
</feature>
<accession>A0A511SWV6</accession>
<evidence type="ECO:0000313" key="3">
    <source>
        <dbReference type="EMBL" id="GEN06027.1"/>
    </source>
</evidence>
<name>A0A511SWV6_MYXFU</name>
<dbReference type="GO" id="GO:0003743">
    <property type="term" value="F:translation initiation factor activity"/>
    <property type="evidence" value="ECO:0007669"/>
    <property type="project" value="UniProtKB-KW"/>
</dbReference>
<sequence>MANGQRRGAGPGRNEEPRIAPEDEDATRDIPMSYAPEETRVAPPDPPASETRIGPQDLVDEQEDIVTEARKGQNAPPPRGVAGRGPEARGAARGQEVIVTEARSNRSPSTGDARAGRGQEAIVTEARPSRPPARGGAESDPPPKGRAGGRAPPEDPRGRAGARGAQERIQELDLDEDEDTNASAAHAGGDDEEFQLFTSGGAEDEHLPFATELRGGGSAPAAGMRGGSATEVRDGAAPAVRGGSAPAGMRGGPTGEGRGGSAPATEVRGGSAPATEVRGGSEVPGGPPRVERVKVPASNWLSRGSEKPQAPGGLAAGVVRLSPLEPAAGKVAAAAEEGPALRTMFANHSALLAEQLREALSKKMYGRGPHRVLRIDEPEGPSTAGGKLARQNISLVPRKGSGPSLVCGWVDVSKREAQLRNHDAVAKRYESHHGEPLELVAEEYERFLNDVEEVLAKAVIKVRLIVPEEQAGARMVAPAVQARAKGGVPMVLVLVLMGLAFAFGLFVGKAPG</sequence>
<dbReference type="AlphaFoldDB" id="A0A511SWV6"/>
<dbReference type="Proteomes" id="UP000321514">
    <property type="component" value="Unassembled WGS sequence"/>
</dbReference>
<dbReference type="EMBL" id="FOIB01000002">
    <property type="protein sequence ID" value="SET60425.1"/>
    <property type="molecule type" value="Genomic_DNA"/>
</dbReference>
<evidence type="ECO:0000313" key="5">
    <source>
        <dbReference type="Proteomes" id="UP000183760"/>
    </source>
</evidence>
<comment type="caution">
    <text evidence="3">The sequence shown here is derived from an EMBL/GenBank/DDBJ whole genome shotgun (WGS) entry which is preliminary data.</text>
</comment>
<keyword evidence="2" id="KW-0472">Membrane</keyword>
<dbReference type="EMBL" id="BJXR01000014">
    <property type="protein sequence ID" value="GEN06027.1"/>
    <property type="molecule type" value="Genomic_DNA"/>
</dbReference>
<keyword evidence="2" id="KW-1133">Transmembrane helix</keyword>
<feature type="compositionally biased region" description="Low complexity" evidence="1">
    <location>
        <begin position="80"/>
        <end position="94"/>
    </location>
</feature>
<reference evidence="3 6" key="2">
    <citation type="submission" date="2019-07" db="EMBL/GenBank/DDBJ databases">
        <title>Whole genome shotgun sequence of Myxococcus fulvus NBRC 100333.</title>
        <authorList>
            <person name="Hosoyama A."/>
            <person name="Uohara A."/>
            <person name="Ohji S."/>
            <person name="Ichikawa N."/>
        </authorList>
    </citation>
    <scope>NUCLEOTIDE SEQUENCE [LARGE SCALE GENOMIC DNA]</scope>
    <source>
        <strain evidence="3 6">NBRC 100333</strain>
    </source>
</reference>
<evidence type="ECO:0000256" key="1">
    <source>
        <dbReference type="SAM" id="MobiDB-lite"/>
    </source>
</evidence>
<reference evidence="4 5" key="1">
    <citation type="submission" date="2016-10" db="EMBL/GenBank/DDBJ databases">
        <authorList>
            <person name="Varghese N."/>
            <person name="Submissions S."/>
        </authorList>
    </citation>
    <scope>NUCLEOTIDE SEQUENCE [LARGE SCALE GENOMIC DNA]</scope>
    <source>
        <strain evidence="4 5">DSM 16525</strain>
    </source>
</reference>
<keyword evidence="2" id="KW-0812">Transmembrane</keyword>
<protein>
    <submittedName>
        <fullName evidence="4">Translation initiation factor IF-2</fullName>
    </submittedName>
</protein>
<proteinExistence type="predicted"/>
<keyword evidence="4" id="KW-0396">Initiation factor</keyword>